<feature type="region of interest" description="Disordered" evidence="2">
    <location>
        <begin position="1"/>
        <end position="23"/>
    </location>
</feature>
<comment type="cofactor">
    <cofactor evidence="1">
        <name>Fe(2+)</name>
        <dbReference type="ChEBI" id="CHEBI:29033"/>
    </cofactor>
</comment>
<dbReference type="EMBL" id="CP018076">
    <property type="protein sequence ID" value="APE43051.1"/>
    <property type="molecule type" value="Genomic_DNA"/>
</dbReference>
<dbReference type="InterPro" id="IPR008775">
    <property type="entry name" value="Phytyl_CoA_dOase-like"/>
</dbReference>
<sequence length="314" mass="34732">MNIQTRPDMLTTQDEYPTRLPGEERLSRRKDPVLWSEWSDDAPIAKAEAEHYAENGYLVRRDLFDADELKMLTETADLLREGGGDVPDADLIREPDSDAVRTVFRLDQHSEAFRRLACDHRLAGVAEFLLGDRVYLHQSRLNYKPGFAGKEFYWHSDFETWHAEDGMPRMRAVSASVLLTPNGPHNGPLLLVPGSQGVFISCAGETPKDNHETSLKEQKVGVPQPGTIDRLARDAGGIASAEGDTGTVIFFECNTLHGSNGNITPDPRANAFFVYNAMSNAVTAPFAASAPRPDFLANRETPEAIRPISGRLVD</sequence>
<dbReference type="PANTHER" id="PTHR20883:SF48">
    <property type="entry name" value="ECTOINE DIOXYGENASE"/>
    <property type="match status" value="1"/>
</dbReference>
<organism evidence="3 4">
    <name type="scientific">Sulfitobacter alexandrii</name>
    <dbReference type="NCBI Taxonomy" id="1917485"/>
    <lineage>
        <taxon>Bacteria</taxon>
        <taxon>Pseudomonadati</taxon>
        <taxon>Pseudomonadota</taxon>
        <taxon>Alphaproteobacteria</taxon>
        <taxon>Rhodobacterales</taxon>
        <taxon>Roseobacteraceae</taxon>
        <taxon>Sulfitobacter</taxon>
    </lineage>
</organism>
<dbReference type="RefSeq" id="WP_071971270.1">
    <property type="nucleotide sequence ID" value="NZ_CP018076.1"/>
</dbReference>
<evidence type="ECO:0000313" key="3">
    <source>
        <dbReference type="EMBL" id="APE43051.1"/>
    </source>
</evidence>
<dbReference type="OrthoDB" id="9791262at2"/>
<dbReference type="STRING" id="1917485.BOO69_06190"/>
<gene>
    <name evidence="3" type="ORF">BOO69_06190</name>
</gene>
<dbReference type="GO" id="GO:0005506">
    <property type="term" value="F:iron ion binding"/>
    <property type="evidence" value="ECO:0007669"/>
    <property type="project" value="UniProtKB-ARBA"/>
</dbReference>
<feature type="compositionally biased region" description="Polar residues" evidence="2">
    <location>
        <begin position="1"/>
        <end position="15"/>
    </location>
</feature>
<keyword evidence="4" id="KW-1185">Reference proteome</keyword>
<dbReference type="KEGG" id="suam:BOO69_06190"/>
<reference evidence="3 4" key="1">
    <citation type="submission" date="2016-11" db="EMBL/GenBank/DDBJ databases">
        <title>Complete genome sequence of Sulfitobacter sp. AM1-D1, a toxic bacteria associated with marine dinoflagellate Alexandrium minutum in East China Sea.</title>
        <authorList>
            <person name="Yang Q."/>
            <person name="Zhang X."/>
            <person name="Tian X."/>
        </authorList>
    </citation>
    <scope>NUCLEOTIDE SEQUENCE [LARGE SCALE GENOMIC DNA]</scope>
    <source>
        <strain evidence="3 4">AM1-D1</strain>
    </source>
</reference>
<dbReference type="GO" id="GO:0016706">
    <property type="term" value="F:2-oxoglutarate-dependent dioxygenase activity"/>
    <property type="evidence" value="ECO:0007669"/>
    <property type="project" value="UniProtKB-ARBA"/>
</dbReference>
<dbReference type="PANTHER" id="PTHR20883">
    <property type="entry name" value="PHYTANOYL-COA DIOXYGENASE DOMAIN CONTAINING 1"/>
    <property type="match status" value="1"/>
</dbReference>
<evidence type="ECO:0000313" key="4">
    <source>
        <dbReference type="Proteomes" id="UP000181897"/>
    </source>
</evidence>
<name>A0A1J0WFG4_9RHOB</name>
<protein>
    <submittedName>
        <fullName evidence="3">Ectoine hydroxylase</fullName>
    </submittedName>
</protein>
<dbReference type="AlphaFoldDB" id="A0A1J0WFG4"/>
<dbReference type="SUPFAM" id="SSF51197">
    <property type="entry name" value="Clavaminate synthase-like"/>
    <property type="match status" value="1"/>
</dbReference>
<dbReference type="Gene3D" id="2.60.120.620">
    <property type="entry name" value="q2cbj1_9rhob like domain"/>
    <property type="match status" value="1"/>
</dbReference>
<evidence type="ECO:0000256" key="1">
    <source>
        <dbReference type="ARBA" id="ARBA00001954"/>
    </source>
</evidence>
<accession>A0A1J0WFG4</accession>
<proteinExistence type="predicted"/>
<evidence type="ECO:0000256" key="2">
    <source>
        <dbReference type="SAM" id="MobiDB-lite"/>
    </source>
</evidence>
<dbReference type="Proteomes" id="UP000181897">
    <property type="component" value="Chromosome"/>
</dbReference>
<dbReference type="Pfam" id="PF05721">
    <property type="entry name" value="PhyH"/>
    <property type="match status" value="1"/>
</dbReference>